<name>A0AAN7UVU4_9PEZI</name>
<protein>
    <submittedName>
        <fullName evidence="2">Uncharacterized protein</fullName>
    </submittedName>
</protein>
<accession>A0AAN7UVU4</accession>
<keyword evidence="3" id="KW-1185">Reference proteome</keyword>
<dbReference type="AlphaFoldDB" id="A0AAN7UVU4"/>
<feature type="region of interest" description="Disordered" evidence="1">
    <location>
        <begin position="73"/>
        <end position="178"/>
    </location>
</feature>
<comment type="caution">
    <text evidence="2">The sequence shown here is derived from an EMBL/GenBank/DDBJ whole genome shotgun (WGS) entry which is preliminary data.</text>
</comment>
<evidence type="ECO:0000256" key="1">
    <source>
        <dbReference type="SAM" id="MobiDB-lite"/>
    </source>
</evidence>
<gene>
    <name evidence="2" type="ORF">RRF57_012804</name>
</gene>
<evidence type="ECO:0000313" key="3">
    <source>
        <dbReference type="Proteomes" id="UP001305414"/>
    </source>
</evidence>
<dbReference type="Proteomes" id="UP001305414">
    <property type="component" value="Unassembled WGS sequence"/>
</dbReference>
<organism evidence="2 3">
    <name type="scientific">Xylaria bambusicola</name>
    <dbReference type="NCBI Taxonomy" id="326684"/>
    <lineage>
        <taxon>Eukaryota</taxon>
        <taxon>Fungi</taxon>
        <taxon>Dikarya</taxon>
        <taxon>Ascomycota</taxon>
        <taxon>Pezizomycotina</taxon>
        <taxon>Sordariomycetes</taxon>
        <taxon>Xylariomycetidae</taxon>
        <taxon>Xylariales</taxon>
        <taxon>Xylariaceae</taxon>
        <taxon>Xylaria</taxon>
    </lineage>
</organism>
<sequence>MPTPKESGISASFISHLRQSSRISCPIPCCNNAYPAINDRIRNHFRSKHGNIIQGKDRKDIAAFIHDVKKGRHLGGGVQGMSDEAGASCKQRKSLVNSPLNLHKLRSNNPLKRSKARPPQNNTPADPDFLQKGPQQGELWNPEEDPTSSPYRAKQKAARPPKGSAPLRRVDAPEEDSKTLWLIRQPKTRPISQKQLKAKVKGIYIKLIMVKFKYIKVNNAQSF</sequence>
<dbReference type="EMBL" id="JAWHQM010000091">
    <property type="protein sequence ID" value="KAK5637092.1"/>
    <property type="molecule type" value="Genomic_DNA"/>
</dbReference>
<evidence type="ECO:0000313" key="2">
    <source>
        <dbReference type="EMBL" id="KAK5637092.1"/>
    </source>
</evidence>
<proteinExistence type="predicted"/>
<feature type="compositionally biased region" description="Basic and acidic residues" evidence="1">
    <location>
        <begin position="168"/>
        <end position="178"/>
    </location>
</feature>
<reference evidence="2 3" key="1">
    <citation type="submission" date="2023-10" db="EMBL/GenBank/DDBJ databases">
        <title>Draft genome sequence of Xylaria bambusicola isolate GMP-LS, the root and basal stem rot pathogen of sugarcane in Indonesia.</title>
        <authorList>
            <person name="Selvaraj P."/>
            <person name="Muralishankar V."/>
            <person name="Muruganantham S."/>
            <person name="Sp S."/>
            <person name="Haryani S."/>
            <person name="Lau K.J.X."/>
            <person name="Naqvi N.I."/>
        </authorList>
    </citation>
    <scope>NUCLEOTIDE SEQUENCE [LARGE SCALE GENOMIC DNA]</scope>
    <source>
        <strain evidence="2">GMP-LS</strain>
    </source>
</reference>